<proteinExistence type="predicted"/>
<evidence type="ECO:0000259" key="2">
    <source>
        <dbReference type="Pfam" id="PF14361"/>
    </source>
</evidence>
<gene>
    <name evidence="3" type="ORF">J4035_14935</name>
</gene>
<sequence>MSRIHTAVPSYSELLLDRNDLSERNREYVLVVLTCLLEGRDPSDTELERSARNGERRALQGVSQVAVIQSFRTAAAALAEQDQRRGAPGRPVAARRPRRSCALTGERR</sequence>
<evidence type="ECO:0000313" key="4">
    <source>
        <dbReference type="Proteomes" id="UP000678317"/>
    </source>
</evidence>
<comment type="caution">
    <text evidence="3">The sequence shown here is derived from an EMBL/GenBank/DDBJ whole genome shotgun (WGS) entry which is preliminary data.</text>
</comment>
<protein>
    <recommendedName>
        <fullName evidence="2">RsbT co-antagonist protein RsbRD N-terminal domain-containing protein</fullName>
    </recommendedName>
</protein>
<feature type="domain" description="RsbT co-antagonist protein RsbRD N-terminal" evidence="2">
    <location>
        <begin position="2"/>
        <end position="86"/>
    </location>
</feature>
<dbReference type="InterPro" id="IPR025751">
    <property type="entry name" value="RsbRD_N_dom"/>
</dbReference>
<dbReference type="Pfam" id="PF14361">
    <property type="entry name" value="RsbRD_N"/>
    <property type="match status" value="1"/>
</dbReference>
<evidence type="ECO:0000256" key="1">
    <source>
        <dbReference type="SAM" id="MobiDB-lite"/>
    </source>
</evidence>
<keyword evidence="4" id="KW-1185">Reference proteome</keyword>
<reference evidence="3 4" key="1">
    <citation type="submission" date="2021-03" db="EMBL/GenBank/DDBJ databases">
        <title>novel species in genus Cellulomonas.</title>
        <authorList>
            <person name="Zhang G."/>
        </authorList>
    </citation>
    <scope>NUCLEOTIDE SEQUENCE [LARGE SCALE GENOMIC DNA]</scope>
    <source>
        <strain evidence="4">zg-ZUI188</strain>
    </source>
</reference>
<dbReference type="EMBL" id="JAGFBM010000009">
    <property type="protein sequence ID" value="MBO3085935.1"/>
    <property type="molecule type" value="Genomic_DNA"/>
</dbReference>
<organism evidence="3 4">
    <name type="scientific">Cellulomonas fengjieae</name>
    <dbReference type="NCBI Taxonomy" id="2819978"/>
    <lineage>
        <taxon>Bacteria</taxon>
        <taxon>Bacillati</taxon>
        <taxon>Actinomycetota</taxon>
        <taxon>Actinomycetes</taxon>
        <taxon>Micrococcales</taxon>
        <taxon>Cellulomonadaceae</taxon>
        <taxon>Cellulomonas</taxon>
    </lineage>
</organism>
<feature type="region of interest" description="Disordered" evidence="1">
    <location>
        <begin position="78"/>
        <end position="108"/>
    </location>
</feature>
<dbReference type="RefSeq" id="WP_208290126.1">
    <property type="nucleotide sequence ID" value="NZ_CP074404.1"/>
</dbReference>
<name>A0ABS3SJL8_9CELL</name>
<dbReference type="Proteomes" id="UP000678317">
    <property type="component" value="Unassembled WGS sequence"/>
</dbReference>
<accession>A0ABS3SJL8</accession>
<evidence type="ECO:0000313" key="3">
    <source>
        <dbReference type="EMBL" id="MBO3085935.1"/>
    </source>
</evidence>